<dbReference type="NCBIfam" id="TIGR01484">
    <property type="entry name" value="HAD-SF-IIB"/>
    <property type="match status" value="1"/>
</dbReference>
<evidence type="ECO:0000313" key="2">
    <source>
        <dbReference type="Proteomes" id="UP001597018"/>
    </source>
</evidence>
<reference evidence="2" key="1">
    <citation type="journal article" date="2019" name="Int. J. Syst. Evol. Microbiol.">
        <title>The Global Catalogue of Microorganisms (GCM) 10K type strain sequencing project: providing services to taxonomists for standard genome sequencing and annotation.</title>
        <authorList>
            <consortium name="The Broad Institute Genomics Platform"/>
            <consortium name="The Broad Institute Genome Sequencing Center for Infectious Disease"/>
            <person name="Wu L."/>
            <person name="Ma J."/>
        </authorList>
    </citation>
    <scope>NUCLEOTIDE SEQUENCE [LARGE SCALE GENOMIC DNA]</scope>
    <source>
        <strain evidence="2">CCUG 56401</strain>
    </source>
</reference>
<dbReference type="InterPro" id="IPR036412">
    <property type="entry name" value="HAD-like_sf"/>
</dbReference>
<keyword evidence="2" id="KW-1185">Reference proteome</keyword>
<dbReference type="EMBL" id="JBHTIW010000001">
    <property type="protein sequence ID" value="MFD0918158.1"/>
    <property type="molecule type" value="Genomic_DNA"/>
</dbReference>
<dbReference type="Pfam" id="PF08282">
    <property type="entry name" value="Hydrolase_3"/>
    <property type="match status" value="1"/>
</dbReference>
<accession>A0ABW3FK58</accession>
<dbReference type="InterPro" id="IPR006379">
    <property type="entry name" value="HAD-SF_hydro_IIB"/>
</dbReference>
<gene>
    <name evidence="1" type="ORF">ACFQ16_00230</name>
</gene>
<proteinExistence type="predicted"/>
<keyword evidence="1" id="KW-0378">Hydrolase</keyword>
<dbReference type="PANTHER" id="PTHR10000">
    <property type="entry name" value="PHOSPHOSERINE PHOSPHATASE"/>
    <property type="match status" value="1"/>
</dbReference>
<dbReference type="RefSeq" id="WP_263250204.1">
    <property type="nucleotide sequence ID" value="NZ_BAABLT010000034.1"/>
</dbReference>
<comment type="caution">
    <text evidence="1">The sequence shown here is derived from an EMBL/GenBank/DDBJ whole genome shotgun (WGS) entry which is preliminary data.</text>
</comment>
<dbReference type="SUPFAM" id="SSF56784">
    <property type="entry name" value="HAD-like"/>
    <property type="match status" value="1"/>
</dbReference>
<dbReference type="GO" id="GO:0016787">
    <property type="term" value="F:hydrolase activity"/>
    <property type="evidence" value="ECO:0007669"/>
    <property type="project" value="UniProtKB-KW"/>
</dbReference>
<organism evidence="1 2">
    <name type="scientific">Saccharopolyspora rosea</name>
    <dbReference type="NCBI Taxonomy" id="524884"/>
    <lineage>
        <taxon>Bacteria</taxon>
        <taxon>Bacillati</taxon>
        <taxon>Actinomycetota</taxon>
        <taxon>Actinomycetes</taxon>
        <taxon>Pseudonocardiales</taxon>
        <taxon>Pseudonocardiaceae</taxon>
        <taxon>Saccharopolyspora</taxon>
    </lineage>
</organism>
<dbReference type="EC" id="3.1.3.-" evidence="1"/>
<protein>
    <submittedName>
        <fullName evidence="1">HAD family hydrolase</fullName>
        <ecNumber evidence="1">3.1.3.-</ecNumber>
    </submittedName>
</protein>
<evidence type="ECO:0000313" key="1">
    <source>
        <dbReference type="EMBL" id="MFD0918158.1"/>
    </source>
</evidence>
<dbReference type="Gene3D" id="3.30.1240.10">
    <property type="match status" value="1"/>
</dbReference>
<dbReference type="InterPro" id="IPR023214">
    <property type="entry name" value="HAD_sf"/>
</dbReference>
<sequence length="266" mass="27811">MSDTAWKPRLVALDVDGTLLDPATQTVSDVVRSAVRRAVDAGAQVVVATGRSVLGTAPILDELGLTSGVALCSNGAVVADAATREVLSVQTFDPAPVVAELTTRLPGASFAVEQIGTGSLVTSKFREHQLHGPQQLASLDELAAEPVPRLIASWDEHDPAEVLAVLDGAALPGCTFTIDHYEPWVTVVPRGVTKGAVLEKIRAEQGIPAEDTFAAGDGDNDVQMLRWAAHGVAMGQAPEIVRAAADEVTGPVAEDGLATALDRWFR</sequence>
<name>A0ABW3FK58_9PSEU</name>
<dbReference type="Proteomes" id="UP001597018">
    <property type="component" value="Unassembled WGS sequence"/>
</dbReference>
<dbReference type="PANTHER" id="PTHR10000:SF8">
    <property type="entry name" value="HAD SUPERFAMILY HYDROLASE-LIKE, TYPE 3"/>
    <property type="match status" value="1"/>
</dbReference>
<dbReference type="Gene3D" id="3.40.50.1000">
    <property type="entry name" value="HAD superfamily/HAD-like"/>
    <property type="match status" value="1"/>
</dbReference>